<dbReference type="SUPFAM" id="SSF46785">
    <property type="entry name" value="Winged helix' DNA-binding domain"/>
    <property type="match status" value="1"/>
</dbReference>
<keyword evidence="1" id="KW-0812">Transmembrane</keyword>
<feature type="transmembrane region" description="Helical" evidence="1">
    <location>
        <begin position="56"/>
        <end position="75"/>
    </location>
</feature>
<feature type="transmembrane region" description="Helical" evidence="1">
    <location>
        <begin position="21"/>
        <end position="50"/>
    </location>
</feature>
<evidence type="ECO:0000259" key="2">
    <source>
        <dbReference type="Pfam" id="PF24034"/>
    </source>
</evidence>
<reference evidence="4" key="2">
    <citation type="submission" date="2016-06" db="EMBL/GenBank/DDBJ databases">
        <authorList>
            <person name="Olsen C.W."/>
            <person name="Carey S."/>
            <person name="Hinshaw L."/>
            <person name="Karasin A.I."/>
        </authorList>
    </citation>
    <scope>NUCLEOTIDE SEQUENCE [LARGE SCALE GENOMIC DNA]</scope>
    <source>
        <strain evidence="4">PM4</strain>
    </source>
</reference>
<dbReference type="EMBL" id="LT719092">
    <property type="protein sequence ID" value="SJK83967.1"/>
    <property type="molecule type" value="Genomic_DNA"/>
</dbReference>
<evidence type="ECO:0000313" key="3">
    <source>
        <dbReference type="EMBL" id="SIM31601.1"/>
    </source>
</evidence>
<proteinExistence type="predicted"/>
<keyword evidence="1" id="KW-1133">Transmembrane helix</keyword>
<reference evidence="3 6" key="1">
    <citation type="submission" date="2016-04" db="EMBL/GenBank/DDBJ databases">
        <authorList>
            <person name="Evans L.H."/>
            <person name="Alamgir A."/>
            <person name="Owens N."/>
            <person name="Weber N.D."/>
            <person name="Virtaneva K."/>
            <person name="Barbian K."/>
            <person name="Babar A."/>
            <person name="Rosenke K."/>
        </authorList>
    </citation>
    <scope>NUCLEOTIDE SEQUENCE [LARGE SCALE GENOMIC DNA]</scope>
    <source>
        <strain evidence="3">S5</strain>
        <strain evidence="6">S5(T) (JCM 30642 \VKM B-2941)</strain>
    </source>
</reference>
<evidence type="ECO:0000313" key="6">
    <source>
        <dbReference type="Proteomes" id="UP000195607"/>
    </source>
</evidence>
<dbReference type="InterPro" id="IPR055767">
    <property type="entry name" value="DUF7343"/>
</dbReference>
<accession>A0A1N5S6C0</accession>
<evidence type="ECO:0000256" key="1">
    <source>
        <dbReference type="SAM" id="Phobius"/>
    </source>
</evidence>
<dbReference type="Pfam" id="PF24034">
    <property type="entry name" value="DUF7343"/>
    <property type="match status" value="1"/>
</dbReference>
<name>A0A1N5S6C0_9ARCH</name>
<keyword evidence="1" id="KW-0472">Membrane</keyword>
<dbReference type="AlphaFoldDB" id="A0A1N5S6C0"/>
<dbReference type="Proteomes" id="UP000187822">
    <property type="component" value="Chromosome I"/>
</dbReference>
<dbReference type="KEGG" id="cdiv:CPM_0067"/>
<evidence type="ECO:0000313" key="4">
    <source>
        <dbReference type="EMBL" id="SJK83967.1"/>
    </source>
</evidence>
<dbReference type="Proteomes" id="UP000195607">
    <property type="component" value="Chromosome I"/>
</dbReference>
<keyword evidence="5" id="KW-1185">Reference proteome</keyword>
<reference evidence="5" key="3">
    <citation type="submission" date="2016-06" db="EMBL/GenBank/DDBJ databases">
        <authorList>
            <person name="Toshchakov V.S."/>
        </authorList>
    </citation>
    <scope>NUCLEOTIDE SEQUENCE [LARGE SCALE GENOMIC DNA]</scope>
    <source>
        <strain>PM4 (JCM 30641</strain>
        <strain evidence="5">\VKM B-2940)</strain>
    </source>
</reference>
<dbReference type="Gene3D" id="1.10.10.10">
    <property type="entry name" value="Winged helix-like DNA-binding domain superfamily/Winged helix DNA-binding domain"/>
    <property type="match status" value="1"/>
</dbReference>
<feature type="domain" description="DUF7343" evidence="2">
    <location>
        <begin position="124"/>
        <end position="180"/>
    </location>
</feature>
<dbReference type="OrthoDB" id="116755at2157"/>
<dbReference type="GeneID" id="41587413"/>
<protein>
    <submittedName>
        <fullName evidence="3">Transcriptional regulator</fullName>
    </submittedName>
</protein>
<gene>
    <name evidence="4" type="ORF">CPM_0067</name>
    <name evidence="3" type="ORF">CSP5_0098</name>
</gene>
<evidence type="ECO:0000313" key="5">
    <source>
        <dbReference type="Proteomes" id="UP000187822"/>
    </source>
</evidence>
<dbReference type="InterPro" id="IPR036388">
    <property type="entry name" value="WH-like_DNA-bd_sf"/>
</dbReference>
<organism evidence="3 6">
    <name type="scientific">Cuniculiplasma divulgatum</name>
    <dbReference type="NCBI Taxonomy" id="1673428"/>
    <lineage>
        <taxon>Archaea</taxon>
        <taxon>Methanobacteriati</taxon>
        <taxon>Thermoplasmatota</taxon>
        <taxon>Thermoplasmata</taxon>
        <taxon>Thermoplasmatales</taxon>
        <taxon>Cuniculiplasmataceae</taxon>
        <taxon>Cuniculiplasma</taxon>
    </lineage>
</organism>
<dbReference type="EMBL" id="LT671858">
    <property type="protein sequence ID" value="SIM31601.1"/>
    <property type="molecule type" value="Genomic_DNA"/>
</dbReference>
<dbReference type="RefSeq" id="WP_077075779.1">
    <property type="nucleotide sequence ID" value="NZ_LT671858.1"/>
</dbReference>
<sequence>MKNSMNNGFDPSERQKILRIAIFYGISLLLSLLIIVISVTFFVMIIYLEGKVSSEFLYIFVSVVIVNFAISALSIRGLMGLYGSFQSEHTDRRTIVFSINNKSHASAERPSAPKLNPEYFTDLELEIIDMLKNHGNRILQSDIAKTINASKASISRVITSLESKGVVVRMRKGVTNEIILVETNFK</sequence>
<dbReference type="InterPro" id="IPR036390">
    <property type="entry name" value="WH_DNA-bd_sf"/>
</dbReference>